<dbReference type="EMBL" id="CAXIEN010000179">
    <property type="protein sequence ID" value="CAL1284426.1"/>
    <property type="molecule type" value="Genomic_DNA"/>
</dbReference>
<reference evidence="1 2" key="1">
    <citation type="submission" date="2024-04" db="EMBL/GenBank/DDBJ databases">
        <authorList>
            <person name="Rising A."/>
            <person name="Reimegard J."/>
            <person name="Sonavane S."/>
            <person name="Akerstrom W."/>
            <person name="Nylinder S."/>
            <person name="Hedman E."/>
            <person name="Kallberg Y."/>
        </authorList>
    </citation>
    <scope>NUCLEOTIDE SEQUENCE [LARGE SCALE GENOMIC DNA]</scope>
</reference>
<evidence type="ECO:0008006" key="3">
    <source>
        <dbReference type="Google" id="ProtNLM"/>
    </source>
</evidence>
<organism evidence="1 2">
    <name type="scientific">Larinioides sclopetarius</name>
    <dbReference type="NCBI Taxonomy" id="280406"/>
    <lineage>
        <taxon>Eukaryota</taxon>
        <taxon>Metazoa</taxon>
        <taxon>Ecdysozoa</taxon>
        <taxon>Arthropoda</taxon>
        <taxon>Chelicerata</taxon>
        <taxon>Arachnida</taxon>
        <taxon>Araneae</taxon>
        <taxon>Araneomorphae</taxon>
        <taxon>Entelegynae</taxon>
        <taxon>Araneoidea</taxon>
        <taxon>Araneidae</taxon>
        <taxon>Larinioides</taxon>
    </lineage>
</organism>
<evidence type="ECO:0000313" key="1">
    <source>
        <dbReference type="EMBL" id="CAL1284426.1"/>
    </source>
</evidence>
<sequence>MMKDGRPGKCNFVERISKPKICSMHFAEECFDKNNLFGTWLKPNAFCQPFSIFQTIYRRKKGNINKKNPESCKKAFSSK</sequence>
<evidence type="ECO:0000313" key="2">
    <source>
        <dbReference type="Proteomes" id="UP001497382"/>
    </source>
</evidence>
<protein>
    <recommendedName>
        <fullName evidence="3">THAP-type domain-containing protein</fullName>
    </recommendedName>
</protein>
<accession>A0AAV2AKI3</accession>
<dbReference type="Proteomes" id="UP001497382">
    <property type="component" value="Unassembled WGS sequence"/>
</dbReference>
<dbReference type="AlphaFoldDB" id="A0AAV2AKI3"/>
<name>A0AAV2AKI3_9ARAC</name>
<proteinExistence type="predicted"/>
<comment type="caution">
    <text evidence="1">The sequence shown here is derived from an EMBL/GenBank/DDBJ whole genome shotgun (WGS) entry which is preliminary data.</text>
</comment>
<keyword evidence="2" id="KW-1185">Reference proteome</keyword>
<gene>
    <name evidence="1" type="ORF">LARSCL_LOCUS13140</name>
</gene>